<evidence type="ECO:0000313" key="2">
    <source>
        <dbReference type="Proteomes" id="UP000075230"/>
    </source>
</evidence>
<reference evidence="2" key="2">
    <citation type="submission" date="2016-02" db="EMBL/GenBank/DDBJ databases">
        <title>Genome sequencing of Aspergillus luchuensis NBRC 4314.</title>
        <authorList>
            <person name="Yamada O."/>
        </authorList>
    </citation>
    <scope>NUCLEOTIDE SEQUENCE [LARGE SCALE GENOMIC DNA]</scope>
    <source>
        <strain evidence="2">RIB 2604</strain>
    </source>
</reference>
<evidence type="ECO:0000313" key="1">
    <source>
        <dbReference type="EMBL" id="GAT24294.1"/>
    </source>
</evidence>
<dbReference type="Proteomes" id="UP000075230">
    <property type="component" value="Unassembled WGS sequence"/>
</dbReference>
<accession>A0A146FDI7</accession>
<sequence>MTPGPQRTSPSIRVDAWDYSERGARPVAFDIQSGQFGFVLTAMDWHKGSGKIGRHYSVYPSTTRISIGTGLYYAPMIDISIDN</sequence>
<gene>
    <name evidence="1" type="ORF">RIB2604_01801190</name>
</gene>
<dbReference type="AlphaFoldDB" id="A0A146FDI7"/>
<reference evidence="1 2" key="1">
    <citation type="journal article" date="2016" name="DNA Res.">
        <title>Genome sequence of Aspergillus luchuensis NBRC 4314.</title>
        <authorList>
            <person name="Yamada O."/>
            <person name="Machida M."/>
            <person name="Hosoyama A."/>
            <person name="Goto M."/>
            <person name="Takahashi T."/>
            <person name="Futagami T."/>
            <person name="Yamagata Y."/>
            <person name="Takeuchi M."/>
            <person name="Kobayashi T."/>
            <person name="Koike H."/>
            <person name="Abe K."/>
            <person name="Asai K."/>
            <person name="Arita M."/>
            <person name="Fujita N."/>
            <person name="Fukuda K."/>
            <person name="Higa K."/>
            <person name="Horikawa H."/>
            <person name="Ishikawa T."/>
            <person name="Jinno K."/>
            <person name="Kato Y."/>
            <person name="Kirimura K."/>
            <person name="Mizutani O."/>
            <person name="Nakasone K."/>
            <person name="Sano M."/>
            <person name="Shiraishi Y."/>
            <person name="Tsukahara M."/>
            <person name="Gomi K."/>
        </authorList>
    </citation>
    <scope>NUCLEOTIDE SEQUENCE [LARGE SCALE GENOMIC DNA]</scope>
    <source>
        <strain evidence="1 2">RIB 2604</strain>
    </source>
</reference>
<dbReference type="EMBL" id="BCWF01000018">
    <property type="protein sequence ID" value="GAT24294.1"/>
    <property type="molecule type" value="Genomic_DNA"/>
</dbReference>
<protein>
    <submittedName>
        <fullName evidence="1">TOR signalling pathway regulator</fullName>
    </submittedName>
</protein>
<proteinExistence type="predicted"/>
<comment type="caution">
    <text evidence="1">The sequence shown here is derived from an EMBL/GenBank/DDBJ whole genome shotgun (WGS) entry which is preliminary data.</text>
</comment>
<name>A0A146FDI7_ASPKA</name>
<organism evidence="1 2">
    <name type="scientific">Aspergillus kawachii</name>
    <name type="common">White koji mold</name>
    <name type="synonym">Aspergillus awamori var. kawachi</name>
    <dbReference type="NCBI Taxonomy" id="1069201"/>
    <lineage>
        <taxon>Eukaryota</taxon>
        <taxon>Fungi</taxon>
        <taxon>Dikarya</taxon>
        <taxon>Ascomycota</taxon>
        <taxon>Pezizomycotina</taxon>
        <taxon>Eurotiomycetes</taxon>
        <taxon>Eurotiomycetidae</taxon>
        <taxon>Eurotiales</taxon>
        <taxon>Aspergillaceae</taxon>
        <taxon>Aspergillus</taxon>
        <taxon>Aspergillus subgen. Circumdati</taxon>
    </lineage>
</organism>